<proteinExistence type="inferred from homology"/>
<dbReference type="GO" id="GO:0009733">
    <property type="term" value="P:response to auxin"/>
    <property type="evidence" value="ECO:0007669"/>
    <property type="project" value="InterPro"/>
</dbReference>
<organism evidence="2">
    <name type="scientific">Populus alba</name>
    <name type="common">White poplar</name>
    <dbReference type="NCBI Taxonomy" id="43335"/>
    <lineage>
        <taxon>Eukaryota</taxon>
        <taxon>Viridiplantae</taxon>
        <taxon>Streptophyta</taxon>
        <taxon>Embryophyta</taxon>
        <taxon>Tracheophyta</taxon>
        <taxon>Spermatophyta</taxon>
        <taxon>Magnoliopsida</taxon>
        <taxon>eudicotyledons</taxon>
        <taxon>Gunneridae</taxon>
        <taxon>Pentapetalae</taxon>
        <taxon>rosids</taxon>
        <taxon>fabids</taxon>
        <taxon>Malpighiales</taxon>
        <taxon>Salicaceae</taxon>
        <taxon>Saliceae</taxon>
        <taxon>Populus</taxon>
    </lineage>
</organism>
<gene>
    <name evidence="2" type="ORF">D5086_0000269020</name>
</gene>
<reference evidence="2" key="1">
    <citation type="submission" date="2018-10" db="EMBL/GenBank/DDBJ databases">
        <title>Population genomic analysis revealed the cold adaptation of white poplar.</title>
        <authorList>
            <person name="Liu Y.-J."/>
        </authorList>
    </citation>
    <scope>NUCLEOTIDE SEQUENCE [LARGE SCALE GENOMIC DNA]</scope>
    <source>
        <strain evidence="2">PAL-ZL1</strain>
    </source>
</reference>
<evidence type="ECO:0000313" key="2">
    <source>
        <dbReference type="EMBL" id="TKR83397.1"/>
    </source>
</evidence>
<evidence type="ECO:0008006" key="3">
    <source>
        <dbReference type="Google" id="ProtNLM"/>
    </source>
</evidence>
<protein>
    <recommendedName>
        <fullName evidence="3">Auxin-responsive family protein</fullName>
    </recommendedName>
</protein>
<dbReference type="AlphaFoldDB" id="A0A4U5NJJ3"/>
<comment type="similarity">
    <text evidence="1">Belongs to the ARG7 family.</text>
</comment>
<dbReference type="PANTHER" id="PTHR31175:SF82">
    <property type="entry name" value="AUXIN-RESPONSIVE PROTEIN SAUR65"/>
    <property type="match status" value="1"/>
</dbReference>
<dbReference type="PANTHER" id="PTHR31175">
    <property type="entry name" value="AUXIN-RESPONSIVE FAMILY PROTEIN"/>
    <property type="match status" value="1"/>
</dbReference>
<dbReference type="STRING" id="43335.A0A4U5NJJ3"/>
<name>A0A4U5NJJ3_POPAL</name>
<dbReference type="EMBL" id="RCHU01001024">
    <property type="protein sequence ID" value="TKR83397.1"/>
    <property type="molecule type" value="Genomic_DNA"/>
</dbReference>
<accession>A0A4U5NJJ3</accession>
<comment type="caution">
    <text evidence="2">The sequence shown here is derived from an EMBL/GenBank/DDBJ whole genome shotgun (WGS) entry which is preliminary data.</text>
</comment>
<sequence length="119" mass="13896">MISLKRVIRNARRWQKIDAVRIKRISYSRITGKMEVDDNTPSFVAEKGHYKRFAIPLAYLGNKIFLELFKMSEEEFGVSSDRPITLPCDSEYMNYILSLIKRGEAKDFEKVLTNSITTR</sequence>
<evidence type="ECO:0000256" key="1">
    <source>
        <dbReference type="ARBA" id="ARBA00006974"/>
    </source>
</evidence>
<dbReference type="InterPro" id="IPR003676">
    <property type="entry name" value="SAUR_fam"/>
</dbReference>
<dbReference type="Pfam" id="PF02519">
    <property type="entry name" value="Auxin_inducible"/>
    <property type="match status" value="1"/>
</dbReference>